<organism evidence="2 3">
    <name type="scientific">Phytohabitans maris</name>
    <dbReference type="NCBI Taxonomy" id="3071409"/>
    <lineage>
        <taxon>Bacteria</taxon>
        <taxon>Bacillati</taxon>
        <taxon>Actinomycetota</taxon>
        <taxon>Actinomycetes</taxon>
        <taxon>Micromonosporales</taxon>
        <taxon>Micromonosporaceae</taxon>
    </lineage>
</organism>
<dbReference type="Proteomes" id="UP001230908">
    <property type="component" value="Unassembled WGS sequence"/>
</dbReference>
<dbReference type="InterPro" id="IPR011330">
    <property type="entry name" value="Glyco_hydro/deAcase_b/a-brl"/>
</dbReference>
<keyword evidence="3" id="KW-1185">Reference proteome</keyword>
<proteinExistence type="predicted"/>
<feature type="domain" description="NodB homology" evidence="1">
    <location>
        <begin position="65"/>
        <end position="282"/>
    </location>
</feature>
<dbReference type="InterPro" id="IPR002509">
    <property type="entry name" value="NODB_dom"/>
</dbReference>
<evidence type="ECO:0000259" key="1">
    <source>
        <dbReference type="PROSITE" id="PS51677"/>
    </source>
</evidence>
<dbReference type="SUPFAM" id="SSF88713">
    <property type="entry name" value="Glycoside hydrolase/deacetylase"/>
    <property type="match status" value="1"/>
</dbReference>
<accession>A0ABU0ZSY5</accession>
<dbReference type="EMBL" id="JAVHUY010000051">
    <property type="protein sequence ID" value="MDQ7910129.1"/>
    <property type="molecule type" value="Genomic_DNA"/>
</dbReference>
<comment type="caution">
    <text evidence="2">The sequence shown here is derived from an EMBL/GenBank/DDBJ whole genome shotgun (WGS) entry which is preliminary data.</text>
</comment>
<evidence type="ECO:0000313" key="3">
    <source>
        <dbReference type="Proteomes" id="UP001230908"/>
    </source>
</evidence>
<dbReference type="PANTHER" id="PTHR43123">
    <property type="entry name" value="POLYSACCHARIDE DEACETYLASE-RELATED"/>
    <property type="match status" value="1"/>
</dbReference>
<dbReference type="PANTHER" id="PTHR43123:SF1">
    <property type="entry name" value="POLYSACCHARIDE DEACETYLASE-RELATED"/>
    <property type="match status" value="1"/>
</dbReference>
<protein>
    <submittedName>
        <fullName evidence="2">Polysaccharide deacetylase family protein</fullName>
    </submittedName>
</protein>
<gene>
    <name evidence="2" type="ORF">RB614_37105</name>
</gene>
<evidence type="ECO:0000313" key="2">
    <source>
        <dbReference type="EMBL" id="MDQ7910129.1"/>
    </source>
</evidence>
<dbReference type="Pfam" id="PF01522">
    <property type="entry name" value="Polysacc_deac_1"/>
    <property type="match status" value="1"/>
</dbReference>
<dbReference type="RefSeq" id="WP_308717381.1">
    <property type="nucleotide sequence ID" value="NZ_JAVHUY010000051.1"/>
</dbReference>
<dbReference type="PROSITE" id="PS51677">
    <property type="entry name" value="NODB"/>
    <property type="match status" value="1"/>
</dbReference>
<name>A0ABU0ZSY5_9ACTN</name>
<reference evidence="2 3" key="1">
    <citation type="submission" date="2023-08" db="EMBL/GenBank/DDBJ databases">
        <title>Phytohabitans sansha sp. nov., isolated from marine sediment.</title>
        <authorList>
            <person name="Zhao Y."/>
            <person name="Yi K."/>
        </authorList>
    </citation>
    <scope>NUCLEOTIDE SEQUENCE [LARGE SCALE GENOMIC DNA]</scope>
    <source>
        <strain evidence="2 3">ZYX-F-186</strain>
    </source>
</reference>
<sequence length="301" mass="34510">MNPPVRDFVGYGRRPPVVRWPGDARVAVSIVVNYEEGSERSFDRDGVNEGLGEVPRRVDAPYRDLATESVYEYGSRAGVHRLLRLFARYDVATTFFAAAEALERNPEVCAALRDSGHEVCAHGWRWTEEWTLDVDAQRAAIERAVRSIEATCGQRPVGWYSRWMPSVDTRRLLVEEGGFRYDSNAYNDDLPYFVQVGDAPFLVVPYSLTFNDSRHTYGQLTSASDFFDECRRGFDYLWEEGDHTPRMLSIGVHPRLIGQPSRTSALRDFIDHVLTKGGAWFARRRDIAETWWNQHPTLVRD</sequence>
<dbReference type="Gene3D" id="3.20.20.370">
    <property type="entry name" value="Glycoside hydrolase/deacetylase"/>
    <property type="match status" value="1"/>
</dbReference>